<keyword evidence="1" id="KW-1133">Transmembrane helix</keyword>
<evidence type="ECO:0000256" key="1">
    <source>
        <dbReference type="SAM" id="Phobius"/>
    </source>
</evidence>
<accession>A0A1I6D3Q9</accession>
<feature type="transmembrane region" description="Helical" evidence="1">
    <location>
        <begin position="12"/>
        <end position="32"/>
    </location>
</feature>
<keyword evidence="1" id="KW-0812">Transmembrane</keyword>
<gene>
    <name evidence="2" type="ORF">SAMN04488564_101996</name>
</gene>
<evidence type="ECO:0000313" key="3">
    <source>
        <dbReference type="Proteomes" id="UP000198583"/>
    </source>
</evidence>
<organism evidence="2 3">
    <name type="scientific">Lentzea waywayandensis</name>
    <dbReference type="NCBI Taxonomy" id="84724"/>
    <lineage>
        <taxon>Bacteria</taxon>
        <taxon>Bacillati</taxon>
        <taxon>Actinomycetota</taxon>
        <taxon>Actinomycetes</taxon>
        <taxon>Pseudonocardiales</taxon>
        <taxon>Pseudonocardiaceae</taxon>
        <taxon>Lentzea</taxon>
    </lineage>
</organism>
<keyword evidence="1" id="KW-0472">Membrane</keyword>
<dbReference type="STRING" id="84724.SAMN04488564_101996"/>
<keyword evidence="3" id="KW-1185">Reference proteome</keyword>
<sequence>MQRSDARFTGLTTAAAVLGALLIVPPMLNVFVQEGVIGGMPATLFYLFTGWLAIIVLVALLVRLHK</sequence>
<proteinExistence type="predicted"/>
<name>A0A1I6D3Q9_9PSEU</name>
<protein>
    <submittedName>
        <fullName evidence="2">Uncharacterized protein</fullName>
    </submittedName>
</protein>
<feature type="transmembrane region" description="Helical" evidence="1">
    <location>
        <begin position="44"/>
        <end position="62"/>
    </location>
</feature>
<evidence type="ECO:0000313" key="2">
    <source>
        <dbReference type="EMBL" id="SFR00030.1"/>
    </source>
</evidence>
<dbReference type="AlphaFoldDB" id="A0A1I6D3Q9"/>
<dbReference type="Proteomes" id="UP000198583">
    <property type="component" value="Unassembled WGS sequence"/>
</dbReference>
<reference evidence="3" key="1">
    <citation type="submission" date="2016-10" db="EMBL/GenBank/DDBJ databases">
        <authorList>
            <person name="Varghese N."/>
            <person name="Submissions S."/>
        </authorList>
    </citation>
    <scope>NUCLEOTIDE SEQUENCE [LARGE SCALE GENOMIC DNA]</scope>
    <source>
        <strain evidence="3">DSM 44232</strain>
    </source>
</reference>
<dbReference type="EMBL" id="FOYL01000001">
    <property type="protein sequence ID" value="SFR00030.1"/>
    <property type="molecule type" value="Genomic_DNA"/>
</dbReference>